<keyword evidence="11" id="KW-0496">Mitochondrion</keyword>
<dbReference type="GO" id="GO:0005525">
    <property type="term" value="F:GTP binding"/>
    <property type="evidence" value="ECO:0007669"/>
    <property type="project" value="UniProtKB-KW"/>
</dbReference>
<comment type="subcellular location">
    <subcellularLocation>
        <location evidence="3">Cytoplasm</location>
        <location evidence="3">Cytosol</location>
    </subcellularLocation>
    <subcellularLocation>
        <location evidence="2">Endoplasmic reticulum</location>
    </subcellularLocation>
    <subcellularLocation>
        <location evidence="4">Golgi apparatus</location>
    </subcellularLocation>
    <subcellularLocation>
        <location evidence="1">Mitochondrion</location>
    </subcellularLocation>
</comment>
<dbReference type="OrthoDB" id="8954335at2759"/>
<evidence type="ECO:0000256" key="9">
    <source>
        <dbReference type="ARBA" id="ARBA00022824"/>
    </source>
</evidence>
<evidence type="ECO:0000256" key="2">
    <source>
        <dbReference type="ARBA" id="ARBA00004240"/>
    </source>
</evidence>
<gene>
    <name evidence="18" type="primary">LOC115817180</name>
</gene>
<dbReference type="GO" id="GO:0005829">
    <property type="term" value="C:cytosol"/>
    <property type="evidence" value="ECO:0007669"/>
    <property type="project" value="UniProtKB-SubCell"/>
</dbReference>
<dbReference type="CDD" id="cd01852">
    <property type="entry name" value="AIG1"/>
    <property type="match status" value="1"/>
</dbReference>
<evidence type="ECO:0000256" key="7">
    <source>
        <dbReference type="ARBA" id="ARBA00022737"/>
    </source>
</evidence>
<evidence type="ECO:0000256" key="3">
    <source>
        <dbReference type="ARBA" id="ARBA00004514"/>
    </source>
</evidence>
<comment type="similarity">
    <text evidence="5">Belongs to the TRAFAC class TrmE-Era-EngA-EngB-Septin-like GTPase superfamily. AIG1/Toc34/Toc159-like paraseptin GTPase family. IAN subfamily.</text>
</comment>
<keyword evidence="7" id="KW-0677">Repeat</keyword>
<name>A0A6J2VWV5_CHACN</name>
<dbReference type="FunFam" id="3.40.50.300:FF:000536">
    <property type="entry name" value="GTPase IMAP family member 8"/>
    <property type="match status" value="1"/>
</dbReference>
<accession>A0A6J2VWV5</accession>
<dbReference type="Gene3D" id="3.40.50.300">
    <property type="entry name" value="P-loop containing nucleotide triphosphate hydrolases"/>
    <property type="match status" value="1"/>
</dbReference>
<evidence type="ECO:0000256" key="15">
    <source>
        <dbReference type="ARBA" id="ARBA00077278"/>
    </source>
</evidence>
<dbReference type="GO" id="GO:0005739">
    <property type="term" value="C:mitochondrion"/>
    <property type="evidence" value="ECO:0007669"/>
    <property type="project" value="UniProtKB-SubCell"/>
</dbReference>
<dbReference type="SUPFAM" id="SSF52540">
    <property type="entry name" value="P-loop containing nucleoside triphosphate hydrolases"/>
    <property type="match status" value="1"/>
</dbReference>
<sequence>MSAGNVPKDEPELRIALLGKTGSGKSSSGNTILGKEVSKVDFSLDSVTKTCEKQEAVVDGKKVCVIDTPGLYHTSWSKQIEKEIKNCTVACSPGPHVFLLVIRLGVKFTEEEKNAVTWIEGNFAQHVIHFTIILFTFKDHMADCKKDLEEFIGQNQYLRTLVNRCGGRYHVFNNRNKEDRTQVSGLLHKIEALVKWNAGQHYRYYEYN</sequence>
<dbReference type="InterPro" id="IPR027417">
    <property type="entry name" value="P-loop_NTPase"/>
</dbReference>
<organism evidence="17 18">
    <name type="scientific">Chanos chanos</name>
    <name type="common">Milkfish</name>
    <name type="synonym">Mugil chanos</name>
    <dbReference type="NCBI Taxonomy" id="29144"/>
    <lineage>
        <taxon>Eukaryota</taxon>
        <taxon>Metazoa</taxon>
        <taxon>Chordata</taxon>
        <taxon>Craniata</taxon>
        <taxon>Vertebrata</taxon>
        <taxon>Euteleostomi</taxon>
        <taxon>Actinopterygii</taxon>
        <taxon>Neopterygii</taxon>
        <taxon>Teleostei</taxon>
        <taxon>Ostariophysi</taxon>
        <taxon>Gonorynchiformes</taxon>
        <taxon>Chanidae</taxon>
        <taxon>Chanos</taxon>
    </lineage>
</organism>
<dbReference type="InterPro" id="IPR045058">
    <property type="entry name" value="GIMA/IAN/Toc"/>
</dbReference>
<evidence type="ECO:0000256" key="11">
    <source>
        <dbReference type="ARBA" id="ARBA00023128"/>
    </source>
</evidence>
<keyword evidence="17" id="KW-1185">Reference proteome</keyword>
<dbReference type="RefSeq" id="XP_030636304.1">
    <property type="nucleotide sequence ID" value="XM_030780444.1"/>
</dbReference>
<dbReference type="GeneID" id="115817180"/>
<dbReference type="PANTHER" id="PTHR10903">
    <property type="entry name" value="GTPASE, IMAP FAMILY MEMBER-RELATED"/>
    <property type="match status" value="1"/>
</dbReference>
<evidence type="ECO:0000256" key="5">
    <source>
        <dbReference type="ARBA" id="ARBA00008535"/>
    </source>
</evidence>
<protein>
    <recommendedName>
        <fullName evidence="14">GTPase IMAP family member 8</fullName>
    </recommendedName>
    <alternativeName>
        <fullName evidence="15">Immune-associated nucleotide-binding protein 9</fullName>
    </alternativeName>
</protein>
<reference evidence="18" key="1">
    <citation type="submission" date="2025-08" db="UniProtKB">
        <authorList>
            <consortium name="RefSeq"/>
        </authorList>
    </citation>
    <scope>IDENTIFICATION</scope>
</reference>
<dbReference type="Proteomes" id="UP000504632">
    <property type="component" value="Chromosome 7"/>
</dbReference>
<evidence type="ECO:0000256" key="10">
    <source>
        <dbReference type="ARBA" id="ARBA00023034"/>
    </source>
</evidence>
<evidence type="ECO:0000256" key="6">
    <source>
        <dbReference type="ARBA" id="ARBA00022490"/>
    </source>
</evidence>
<evidence type="ECO:0000313" key="17">
    <source>
        <dbReference type="Proteomes" id="UP000504632"/>
    </source>
</evidence>
<evidence type="ECO:0000259" key="16">
    <source>
        <dbReference type="PROSITE" id="PS51720"/>
    </source>
</evidence>
<comment type="function">
    <text evidence="13">Exerts an anti-apoptotic effect in the immune system and is involved in responses to infections.</text>
</comment>
<keyword evidence="9" id="KW-0256">Endoplasmic reticulum</keyword>
<evidence type="ECO:0000256" key="8">
    <source>
        <dbReference type="ARBA" id="ARBA00022741"/>
    </source>
</evidence>
<evidence type="ECO:0000256" key="13">
    <source>
        <dbReference type="ARBA" id="ARBA00056809"/>
    </source>
</evidence>
<dbReference type="PROSITE" id="PS51720">
    <property type="entry name" value="G_AIG1"/>
    <property type="match status" value="1"/>
</dbReference>
<evidence type="ECO:0000256" key="4">
    <source>
        <dbReference type="ARBA" id="ARBA00004555"/>
    </source>
</evidence>
<dbReference type="GO" id="GO:0005794">
    <property type="term" value="C:Golgi apparatus"/>
    <property type="evidence" value="ECO:0007669"/>
    <property type="project" value="UniProtKB-SubCell"/>
</dbReference>
<evidence type="ECO:0000256" key="12">
    <source>
        <dbReference type="ARBA" id="ARBA00023134"/>
    </source>
</evidence>
<dbReference type="GO" id="GO:0005783">
    <property type="term" value="C:endoplasmic reticulum"/>
    <property type="evidence" value="ECO:0007669"/>
    <property type="project" value="UniProtKB-SubCell"/>
</dbReference>
<dbReference type="Pfam" id="PF04548">
    <property type="entry name" value="AIG1"/>
    <property type="match status" value="1"/>
</dbReference>
<keyword evidence="8" id="KW-0547">Nucleotide-binding</keyword>
<evidence type="ECO:0000256" key="1">
    <source>
        <dbReference type="ARBA" id="ARBA00004173"/>
    </source>
</evidence>
<dbReference type="AlphaFoldDB" id="A0A6J2VWV5"/>
<evidence type="ECO:0000256" key="14">
    <source>
        <dbReference type="ARBA" id="ARBA00073539"/>
    </source>
</evidence>
<keyword evidence="10" id="KW-0333">Golgi apparatus</keyword>
<proteinExistence type="inferred from homology"/>
<keyword evidence="12" id="KW-0342">GTP-binding</keyword>
<dbReference type="InParanoid" id="A0A6J2VWV5"/>
<dbReference type="InterPro" id="IPR006703">
    <property type="entry name" value="G_AIG1"/>
</dbReference>
<dbReference type="PANTHER" id="PTHR10903:SF188">
    <property type="entry name" value="GTPASE IMAP FAMILY MEMBER 2-LIKE-RELATED"/>
    <property type="match status" value="1"/>
</dbReference>
<feature type="domain" description="AIG1-type G" evidence="16">
    <location>
        <begin position="10"/>
        <end position="208"/>
    </location>
</feature>
<evidence type="ECO:0000313" key="18">
    <source>
        <dbReference type="RefSeq" id="XP_030636304.1"/>
    </source>
</evidence>
<keyword evidence="6" id="KW-0963">Cytoplasm</keyword>